<name>A0A3B0C6F0_9FLAO</name>
<dbReference type="RefSeq" id="WP_120713087.1">
    <property type="nucleotide sequence ID" value="NZ_RBCJ01000003.1"/>
</dbReference>
<protein>
    <submittedName>
        <fullName evidence="1">Uncharacterized protein</fullName>
    </submittedName>
</protein>
<accession>A0A3B0C6F0</accession>
<proteinExistence type="predicted"/>
<keyword evidence="2" id="KW-1185">Reference proteome</keyword>
<comment type="caution">
    <text evidence="1">The sequence shown here is derived from an EMBL/GenBank/DDBJ whole genome shotgun (WGS) entry which is preliminary data.</text>
</comment>
<evidence type="ECO:0000313" key="2">
    <source>
        <dbReference type="Proteomes" id="UP000276603"/>
    </source>
</evidence>
<dbReference type="AlphaFoldDB" id="A0A3B0C6F0"/>
<reference evidence="1 2" key="1">
    <citation type="submission" date="2018-10" db="EMBL/GenBank/DDBJ databases">
        <title>Ulvibacterium marinum gen. nov., sp. nov., a novel marine bacterium of the family Flavobacteriaceae, isolated from a culture of the green alga Ulva prolifera.</title>
        <authorList>
            <person name="Zhang Z."/>
        </authorList>
    </citation>
    <scope>NUCLEOTIDE SEQUENCE [LARGE SCALE GENOMIC DNA]</scope>
    <source>
        <strain evidence="1 2">CCMM003</strain>
    </source>
</reference>
<sequence length="188" mass="21592">MKHISLFVLLILSGSCKEAKELKHPIADQSTMSVASKDSAYHQMIDTLIKRVVGFEAEENNVYFKTSTSHSLVLERLLRDSLPLKSLNDSQKSLIWKSIDKSDTINFSKELLSRSAIKVLDKKEVNDKIIIGVSNAYISRDRQGAVLLVSRAYLYEDRGGHRGGWEEFDFFEKEDKWVLKQSVRYVEY</sequence>
<evidence type="ECO:0000313" key="1">
    <source>
        <dbReference type="EMBL" id="RKN80278.1"/>
    </source>
</evidence>
<organism evidence="1 2">
    <name type="scientific">Ulvibacterium marinum</name>
    <dbReference type="NCBI Taxonomy" id="2419782"/>
    <lineage>
        <taxon>Bacteria</taxon>
        <taxon>Pseudomonadati</taxon>
        <taxon>Bacteroidota</taxon>
        <taxon>Flavobacteriia</taxon>
        <taxon>Flavobacteriales</taxon>
        <taxon>Flavobacteriaceae</taxon>
        <taxon>Ulvibacterium</taxon>
    </lineage>
</organism>
<dbReference type="EMBL" id="RBCJ01000003">
    <property type="protein sequence ID" value="RKN80278.1"/>
    <property type="molecule type" value="Genomic_DNA"/>
</dbReference>
<dbReference type="Proteomes" id="UP000276603">
    <property type="component" value="Unassembled WGS sequence"/>
</dbReference>
<gene>
    <name evidence="1" type="ORF">D7Z94_18815</name>
</gene>
<dbReference type="PROSITE" id="PS51257">
    <property type="entry name" value="PROKAR_LIPOPROTEIN"/>
    <property type="match status" value="1"/>
</dbReference>